<name>A0A2A4AIB3_9CORY</name>
<dbReference type="AlphaFoldDB" id="A0A2A4AIB3"/>
<evidence type="ECO:0000313" key="3">
    <source>
        <dbReference type="EMBL" id="PCC82251.1"/>
    </source>
</evidence>
<dbReference type="InterPro" id="IPR041098">
    <property type="entry name" value="Rv2175c_C"/>
</dbReference>
<evidence type="ECO:0000259" key="2">
    <source>
        <dbReference type="Pfam" id="PF21531"/>
    </source>
</evidence>
<evidence type="ECO:0000313" key="4">
    <source>
        <dbReference type="Proteomes" id="UP000218690"/>
    </source>
</evidence>
<gene>
    <name evidence="3" type="ORF">COM45_10800</name>
</gene>
<comment type="caution">
    <text evidence="3">The sequence shown here is derived from an EMBL/GenBank/DDBJ whole genome shotgun (WGS) entry which is preliminary data.</text>
</comment>
<reference evidence="3 4" key="1">
    <citation type="submission" date="2017-09" db="EMBL/GenBank/DDBJ databases">
        <title>Draft Genome Sequence of Corynebacterium accolens AH4003.</title>
        <authorList>
            <person name="Chen Y."/>
            <person name="Oosthuysen W.F."/>
            <person name="Kelley S."/>
            <person name="Horswill A."/>
        </authorList>
    </citation>
    <scope>NUCLEOTIDE SEQUENCE [LARGE SCALE GENOMIC DNA]</scope>
    <source>
        <strain evidence="3 4">AH4003</strain>
    </source>
</reference>
<organism evidence="3 4">
    <name type="scientific">Corynebacterium accolens</name>
    <dbReference type="NCBI Taxonomy" id="38284"/>
    <lineage>
        <taxon>Bacteria</taxon>
        <taxon>Bacillati</taxon>
        <taxon>Actinomycetota</taxon>
        <taxon>Actinomycetes</taxon>
        <taxon>Mycobacteriales</taxon>
        <taxon>Corynebacteriaceae</taxon>
        <taxon>Corynebacterium</taxon>
    </lineage>
</organism>
<dbReference type="EMBL" id="NWBP01000033">
    <property type="protein sequence ID" value="PCC82251.1"/>
    <property type="molecule type" value="Genomic_DNA"/>
</dbReference>
<sequence>MSVTNPQMNSEQAKNEEIAALLEGEELLTLQEVADKLDLQITRVFDLLGARKFIAWRNAEGTRLVPAAFFNQKGVISKYVSGVITVLSDGGFSDQEIFIHLFTEDETLPGRPIDALHGHLAREVIRRAQASAF</sequence>
<dbReference type="Proteomes" id="UP000218690">
    <property type="component" value="Unassembled WGS sequence"/>
</dbReference>
<dbReference type="GO" id="GO:0003677">
    <property type="term" value="F:DNA binding"/>
    <property type="evidence" value="ECO:0007669"/>
    <property type="project" value="UniProtKB-KW"/>
</dbReference>
<protein>
    <submittedName>
        <fullName evidence="3">DNA-binding protein</fullName>
    </submittedName>
</protein>
<evidence type="ECO:0000259" key="1">
    <source>
        <dbReference type="Pfam" id="PF18367"/>
    </source>
</evidence>
<accession>A0A2A4AIB3</accession>
<dbReference type="InterPro" id="IPR048576">
    <property type="entry name" value="Rv2175c_wHTH"/>
</dbReference>
<feature type="domain" description="Rv2175c C-terminal" evidence="1">
    <location>
        <begin position="79"/>
        <end position="132"/>
    </location>
</feature>
<dbReference type="Pfam" id="PF21531">
    <property type="entry name" value="Rv2175c_wHTH"/>
    <property type="match status" value="1"/>
</dbReference>
<dbReference type="Pfam" id="PF18367">
    <property type="entry name" value="Rv2175c_C"/>
    <property type="match status" value="1"/>
</dbReference>
<feature type="domain" description="DNA-binding protein Rv2175c wHTH" evidence="2">
    <location>
        <begin position="20"/>
        <end position="70"/>
    </location>
</feature>
<keyword evidence="3" id="KW-0238">DNA-binding</keyword>
<proteinExistence type="predicted"/>